<dbReference type="EnsemblMetazoa" id="G8526.1">
    <property type="protein sequence ID" value="G8526.1:cds"/>
    <property type="gene ID" value="G8526"/>
</dbReference>
<organism evidence="1 2">
    <name type="scientific">Magallana gigas</name>
    <name type="common">Pacific oyster</name>
    <name type="synonym">Crassostrea gigas</name>
    <dbReference type="NCBI Taxonomy" id="29159"/>
    <lineage>
        <taxon>Eukaryota</taxon>
        <taxon>Metazoa</taxon>
        <taxon>Spiralia</taxon>
        <taxon>Lophotrochozoa</taxon>
        <taxon>Mollusca</taxon>
        <taxon>Bivalvia</taxon>
        <taxon>Autobranchia</taxon>
        <taxon>Pteriomorphia</taxon>
        <taxon>Ostreida</taxon>
        <taxon>Ostreoidea</taxon>
        <taxon>Ostreidae</taxon>
        <taxon>Magallana</taxon>
    </lineage>
</organism>
<sequence length="296" mass="34112">MENESFQSNSKIREIHFGLIEELITHHIGNDRNKNSFTEWKLAFEEKIVDTPVQSECSVLANFNYLKKKGLLKVGKYETLREIFYKNEGALSAINLASKKIGDILESLNMDRNLLNGRPMTGKILIEVENGDIDVVKNLVLVLHEMLIDSHEIFQSLSPTETGLKILCGEESTENYSDFTQRIKNAHEKLGSILLKYGEKNQSENYSKNILKAFFRLLSSMEKDFGAKDIDINWDNSIMFTVNFASTKLYGKAVDENRESLKEKVKDHFDKIFEIMGQCKGEEKQAHHRIHRIIIY</sequence>
<dbReference type="AlphaFoldDB" id="A0A8W8NYA2"/>
<keyword evidence="2" id="KW-1185">Reference proteome</keyword>
<protein>
    <submittedName>
        <fullName evidence="1">Uncharacterized protein</fullName>
    </submittedName>
</protein>
<dbReference type="Proteomes" id="UP000005408">
    <property type="component" value="Unassembled WGS sequence"/>
</dbReference>
<evidence type="ECO:0000313" key="2">
    <source>
        <dbReference type="Proteomes" id="UP000005408"/>
    </source>
</evidence>
<proteinExistence type="predicted"/>
<accession>A0A8W8NYA2</accession>
<reference evidence="1" key="1">
    <citation type="submission" date="2022-08" db="UniProtKB">
        <authorList>
            <consortium name="EnsemblMetazoa"/>
        </authorList>
    </citation>
    <scope>IDENTIFICATION</scope>
    <source>
        <strain evidence="1">05x7-T-G4-1.051#20</strain>
    </source>
</reference>
<evidence type="ECO:0000313" key="1">
    <source>
        <dbReference type="EnsemblMetazoa" id="G8526.1:cds"/>
    </source>
</evidence>
<name>A0A8W8NYA2_MAGGI</name>